<dbReference type="Proteomes" id="UP001604336">
    <property type="component" value="Unassembled WGS sequence"/>
</dbReference>
<gene>
    <name evidence="2" type="ORF">Adt_33198</name>
</gene>
<feature type="compositionally biased region" description="Polar residues" evidence="1">
    <location>
        <begin position="19"/>
        <end position="48"/>
    </location>
</feature>
<dbReference type="AlphaFoldDB" id="A0ABD1QWV2"/>
<protein>
    <submittedName>
        <fullName evidence="2">Uncharacterized protein</fullName>
    </submittedName>
</protein>
<accession>A0ABD1QWV2</accession>
<evidence type="ECO:0000256" key="1">
    <source>
        <dbReference type="SAM" id="MobiDB-lite"/>
    </source>
</evidence>
<evidence type="ECO:0000313" key="2">
    <source>
        <dbReference type="EMBL" id="KAL2480232.1"/>
    </source>
</evidence>
<dbReference type="EMBL" id="JBFOLK010000010">
    <property type="protein sequence ID" value="KAL2480232.1"/>
    <property type="molecule type" value="Genomic_DNA"/>
</dbReference>
<feature type="region of interest" description="Disordered" evidence="1">
    <location>
        <begin position="1"/>
        <end position="55"/>
    </location>
</feature>
<organism evidence="2 3">
    <name type="scientific">Abeliophyllum distichum</name>
    <dbReference type="NCBI Taxonomy" id="126358"/>
    <lineage>
        <taxon>Eukaryota</taxon>
        <taxon>Viridiplantae</taxon>
        <taxon>Streptophyta</taxon>
        <taxon>Embryophyta</taxon>
        <taxon>Tracheophyta</taxon>
        <taxon>Spermatophyta</taxon>
        <taxon>Magnoliopsida</taxon>
        <taxon>eudicotyledons</taxon>
        <taxon>Gunneridae</taxon>
        <taxon>Pentapetalae</taxon>
        <taxon>asterids</taxon>
        <taxon>lamiids</taxon>
        <taxon>Lamiales</taxon>
        <taxon>Oleaceae</taxon>
        <taxon>Forsythieae</taxon>
        <taxon>Abeliophyllum</taxon>
    </lineage>
</organism>
<feature type="region of interest" description="Disordered" evidence="1">
    <location>
        <begin position="96"/>
        <end position="119"/>
    </location>
</feature>
<sequence length="119" mass="13121">MPPPSQPLSIVDSKEKANVDSTVLSPSSTTGAIRNFNPNSKQASSNPTPHKAHSFLKPWQDELAQKILEMLPTVVNAVMKADYVFFELESTLVKQSKRRQDAEATSTVVESYQEVKMGS</sequence>
<comment type="caution">
    <text evidence="2">The sequence shown here is derived from an EMBL/GenBank/DDBJ whole genome shotgun (WGS) entry which is preliminary data.</text>
</comment>
<reference evidence="3" key="1">
    <citation type="submission" date="2024-07" db="EMBL/GenBank/DDBJ databases">
        <title>Two chromosome-level genome assemblies of Korean endemic species Abeliophyllum distichum and Forsythia ovata (Oleaceae).</title>
        <authorList>
            <person name="Jang H."/>
        </authorList>
    </citation>
    <scope>NUCLEOTIDE SEQUENCE [LARGE SCALE GENOMIC DNA]</scope>
</reference>
<evidence type="ECO:0000313" key="3">
    <source>
        <dbReference type="Proteomes" id="UP001604336"/>
    </source>
</evidence>
<name>A0ABD1QWV2_9LAMI</name>
<keyword evidence="3" id="KW-1185">Reference proteome</keyword>
<proteinExistence type="predicted"/>